<gene>
    <name evidence="4" type="ORF">HYC85_031588</name>
</gene>
<protein>
    <recommendedName>
        <fullName evidence="6">Polymerase nucleotidyl transferase domain-containing protein</fullName>
    </recommendedName>
</protein>
<sequence>MGDLQVFSQQPNGVLTEDRSFSVSFSPPLPASNPDPSSIGEESWAIAEQTTQQVICCIHPTLDSEEKRKDVIEYVQRLIRCSLGFEVFPYGSVPLKTYLPDGDIDLTALSSPTVEETLARDVLAVLQGEEQNGNAEYEVKDTQFIDAEVKLVKCLVQNIVIDISFNQLGGLCTLCFLEQVDRLVGKDHLFKRSIILIKAWCYYESRILGAPHGLISTYALETLVLYIFHLFHASLDGPLAVLYRFLDYFSKFDWENYCISLKGPVSKASLPDIVVEMPANVGDDLMLSEEFLRNCMDMFSVPSRGLETNLRAFPQKHLNIIDPLKENNNLGRSVHRGNFYRIRSAFKYGARKLGRILLLPIERTADEIKWFFSNTLERHGRKSGNLSLSSHSRTFSEEKIQLNSLNLDLDSNIPEVEDNELDRYSMKDDSLQAACPTDGIGVLGSHLAGDSSLRIASDLSDCSPSNCDLNNSLSGLYYYAPHNKMLYEEKVANIADERMGFDSWIEHRENHLGAGYGVCSCTNNHEGVSCCGSGILSPYALLSEGLALDLRERDLADIAGSTETLNPLSDLSGDYDSHIRSLLYGQCCHGYALSAPVLPNPNPPTFHSQVQNKKPWETVRRSMPLKRSVNSQTNTTGAVLGFSQNPMNNPPLSNSLGSEEKHQARGTGTYFPNSSGCSCRGRSSQGRGRNQASGNQRQSWRHTRNNGSAPTLLEKKKSFEGGSHELPHSRSQQSTHSELDDDSNSSGFSILSQKLEFGSFGEMPEESGPTASDTCRGWGSTPSPVTMKVQSAKTVLDNNQERVAKQSYHLKDEDFPPLAI</sequence>
<feature type="compositionally biased region" description="Basic and acidic residues" evidence="1">
    <location>
        <begin position="713"/>
        <end position="728"/>
    </location>
</feature>
<evidence type="ECO:0000313" key="5">
    <source>
        <dbReference type="Proteomes" id="UP000593564"/>
    </source>
</evidence>
<dbReference type="Proteomes" id="UP000593564">
    <property type="component" value="Unassembled WGS sequence"/>
</dbReference>
<organism evidence="4 5">
    <name type="scientific">Camellia sinensis</name>
    <name type="common">Tea plant</name>
    <name type="synonym">Thea sinensis</name>
    <dbReference type="NCBI Taxonomy" id="4442"/>
    <lineage>
        <taxon>Eukaryota</taxon>
        <taxon>Viridiplantae</taxon>
        <taxon>Streptophyta</taxon>
        <taxon>Embryophyta</taxon>
        <taxon>Tracheophyta</taxon>
        <taxon>Spermatophyta</taxon>
        <taxon>Magnoliopsida</taxon>
        <taxon>eudicotyledons</taxon>
        <taxon>Gunneridae</taxon>
        <taxon>Pentapetalae</taxon>
        <taxon>asterids</taxon>
        <taxon>Ericales</taxon>
        <taxon>Theaceae</taxon>
        <taxon>Camellia</taxon>
    </lineage>
</organism>
<dbReference type="Gene3D" id="3.30.460.10">
    <property type="entry name" value="Beta Polymerase, domain 2"/>
    <property type="match status" value="1"/>
</dbReference>
<dbReference type="InterPro" id="IPR043519">
    <property type="entry name" value="NT_sf"/>
</dbReference>
<feature type="compositionally biased region" description="Polar residues" evidence="1">
    <location>
        <begin position="628"/>
        <end position="637"/>
    </location>
</feature>
<name>A0A7J7FR32_CAMSI</name>
<dbReference type="EMBL" id="JACBKZ010000015">
    <property type="protein sequence ID" value="KAF5930715.1"/>
    <property type="molecule type" value="Genomic_DNA"/>
</dbReference>
<accession>A0A7J7FR32</accession>
<dbReference type="PANTHER" id="PTHR45979">
    <property type="entry name" value="PAP/OAS1 SUBSTRATE-BINDING DOMAIN SUPERFAMILY"/>
    <property type="match status" value="1"/>
</dbReference>
<dbReference type="Pfam" id="PF22600">
    <property type="entry name" value="MTPAP-like_central"/>
    <property type="match status" value="1"/>
</dbReference>
<feature type="compositionally biased region" description="Low complexity" evidence="1">
    <location>
        <begin position="673"/>
        <end position="691"/>
    </location>
</feature>
<reference evidence="4 5" key="2">
    <citation type="submission" date="2020-07" db="EMBL/GenBank/DDBJ databases">
        <title>Genome assembly of wild tea tree DASZ reveals pedigree and selection history of tea varieties.</title>
        <authorList>
            <person name="Zhang W."/>
        </authorList>
    </citation>
    <scope>NUCLEOTIDE SEQUENCE [LARGE SCALE GENOMIC DNA]</scope>
    <source>
        <strain evidence="5">cv. G240</strain>
        <tissue evidence="4">Leaf</tissue>
    </source>
</reference>
<feature type="region of interest" description="Disordered" evidence="1">
    <location>
        <begin position="623"/>
        <end position="785"/>
    </location>
</feature>
<dbReference type="InterPro" id="IPR058921">
    <property type="entry name" value="PAP/OAS1-rel"/>
</dbReference>
<evidence type="ECO:0000256" key="1">
    <source>
        <dbReference type="SAM" id="MobiDB-lite"/>
    </source>
</evidence>
<dbReference type="Gene3D" id="1.10.1410.10">
    <property type="match status" value="1"/>
</dbReference>
<evidence type="ECO:0000259" key="3">
    <source>
        <dbReference type="Pfam" id="PF26180"/>
    </source>
</evidence>
<dbReference type="SUPFAM" id="SSF81631">
    <property type="entry name" value="PAP/OAS1 substrate-binding domain"/>
    <property type="match status" value="1"/>
</dbReference>
<dbReference type="InterPro" id="IPR054708">
    <property type="entry name" value="MTPAP-like_central"/>
</dbReference>
<evidence type="ECO:0000313" key="4">
    <source>
        <dbReference type="EMBL" id="KAF5930715.1"/>
    </source>
</evidence>
<dbReference type="AlphaFoldDB" id="A0A7J7FR32"/>
<comment type="caution">
    <text evidence="4">The sequence shown here is derived from an EMBL/GenBank/DDBJ whole genome shotgun (WGS) entry which is preliminary data.</text>
</comment>
<evidence type="ECO:0000259" key="2">
    <source>
        <dbReference type="Pfam" id="PF22600"/>
    </source>
</evidence>
<reference evidence="5" key="1">
    <citation type="journal article" date="2020" name="Nat. Commun.">
        <title>Genome assembly of wild tea tree DASZ reveals pedigree and selection history of tea varieties.</title>
        <authorList>
            <person name="Zhang W."/>
            <person name="Zhang Y."/>
            <person name="Qiu H."/>
            <person name="Guo Y."/>
            <person name="Wan H."/>
            <person name="Zhang X."/>
            <person name="Scossa F."/>
            <person name="Alseekh S."/>
            <person name="Zhang Q."/>
            <person name="Wang P."/>
            <person name="Xu L."/>
            <person name="Schmidt M.H."/>
            <person name="Jia X."/>
            <person name="Li D."/>
            <person name="Zhu A."/>
            <person name="Guo F."/>
            <person name="Chen W."/>
            <person name="Ni D."/>
            <person name="Usadel B."/>
            <person name="Fernie A.R."/>
            <person name="Wen W."/>
        </authorList>
    </citation>
    <scope>NUCLEOTIDE SEQUENCE [LARGE SCALE GENOMIC DNA]</scope>
    <source>
        <strain evidence="5">cv. G240</strain>
    </source>
</reference>
<keyword evidence="5" id="KW-1185">Reference proteome</keyword>
<feature type="domain" description="PAP/OAS1 substrate-binding-related" evidence="3">
    <location>
        <begin position="184"/>
        <end position="376"/>
    </location>
</feature>
<dbReference type="SUPFAM" id="SSF81301">
    <property type="entry name" value="Nucleotidyltransferase"/>
    <property type="match status" value="1"/>
</dbReference>
<dbReference type="InterPro" id="IPR058920">
    <property type="entry name" value="PAP-OAS1-bd-rel"/>
</dbReference>
<evidence type="ECO:0008006" key="6">
    <source>
        <dbReference type="Google" id="ProtNLM"/>
    </source>
</evidence>
<dbReference type="Pfam" id="PF26180">
    <property type="entry name" value="PAP-OAS1"/>
    <property type="match status" value="1"/>
</dbReference>
<proteinExistence type="predicted"/>
<feature type="compositionally biased region" description="Low complexity" evidence="1">
    <location>
        <begin position="643"/>
        <end position="657"/>
    </location>
</feature>
<dbReference type="CDD" id="cd05402">
    <property type="entry name" value="NT_PAP_TUTase"/>
    <property type="match status" value="1"/>
</dbReference>
<feature type="domain" description="Poly(A) RNA polymerase mitochondrial-like central palm" evidence="2">
    <location>
        <begin position="52"/>
        <end position="171"/>
    </location>
</feature>
<dbReference type="PANTHER" id="PTHR45979:SF31">
    <property type="entry name" value="POLYMERASE NUCLEOTIDYL TRANSFERASE DOMAIN-CONTAINING PROTEIN"/>
    <property type="match status" value="1"/>
</dbReference>